<dbReference type="PRINTS" id="PR00625">
    <property type="entry name" value="JDOMAIN"/>
</dbReference>
<dbReference type="Gene3D" id="1.10.287.110">
    <property type="entry name" value="DnaJ domain"/>
    <property type="match status" value="1"/>
</dbReference>
<sequence length="467" mass="51371">MVITASKHITSASRFSARATLLQATPRANTQSPSAADTPGRILNISRIKETRRFFSIHAKSSPFHFRSLPCFHMQPSRVRKMKMQKHYFSSKADFYTTLNVPKSADKASVKKAYFKLAKEYHPDTNKGDEKASEKFKKVTEAYEVLSDDKQRELYDNYGHAGVDPNSGFNQQGGNPFGGGGNPFGGAGGFNDGSFHFHSSGGGQQIDPEDLFDAFFGGSRRQRGPRRGADLQMHVNLPFMDAVLGVKRDLNVRYQLRDPVSGRVEVKERSVECSIPAGIDSGMNLRLGGQGAEGDPGAPRGDLMVTVIVEEDENDYFQRNGADVHVEIPVSVTQAILGGSVDVKTLTGTAEMKIPQGCQPDTKLMMRGKGIPYLKSSQKGNQIVHLKIEIPQKVTPKQEELLREFDAETDKSGQRISGRLAEAAGSAFDSFFGNNKSPSDERKDSKEDVSKSKEESDDENHKKSQST</sequence>
<reference evidence="8" key="1">
    <citation type="submission" date="2021-01" db="EMBL/GenBank/DDBJ databases">
        <authorList>
            <person name="Corre E."/>
            <person name="Pelletier E."/>
            <person name="Niang G."/>
            <person name="Scheremetjew M."/>
            <person name="Finn R."/>
            <person name="Kale V."/>
            <person name="Holt S."/>
            <person name="Cochrane G."/>
            <person name="Meng A."/>
            <person name="Brown T."/>
            <person name="Cohen L."/>
        </authorList>
    </citation>
    <scope>NUCLEOTIDE SEQUENCE</scope>
    <source>
        <strain evidence="8">MM31A-1</strain>
    </source>
</reference>
<dbReference type="InterPro" id="IPR008971">
    <property type="entry name" value="HSP40/DnaJ_pept-bd"/>
</dbReference>
<feature type="region of interest" description="Disordered" evidence="6">
    <location>
        <begin position="427"/>
        <end position="467"/>
    </location>
</feature>
<keyword evidence="4" id="KW-0862">Zinc</keyword>
<feature type="region of interest" description="Disordered" evidence="6">
    <location>
        <begin position="164"/>
        <end position="203"/>
    </location>
</feature>
<evidence type="ECO:0000256" key="3">
    <source>
        <dbReference type="ARBA" id="ARBA00022771"/>
    </source>
</evidence>
<gene>
    <name evidence="8" type="ORF">CDEB00056_LOCUS15369</name>
</gene>
<evidence type="ECO:0000256" key="4">
    <source>
        <dbReference type="ARBA" id="ARBA00022833"/>
    </source>
</evidence>
<dbReference type="CDD" id="cd10747">
    <property type="entry name" value="DnaJ_C"/>
    <property type="match status" value="1"/>
</dbReference>
<dbReference type="InterPro" id="IPR051938">
    <property type="entry name" value="Apopto_cytoskel_mod"/>
</dbReference>
<dbReference type="FunFam" id="2.60.260.20:FF:000005">
    <property type="entry name" value="Chaperone protein dnaJ 1, mitochondrial"/>
    <property type="match status" value="1"/>
</dbReference>
<dbReference type="AlphaFoldDB" id="A0A7S3VBQ1"/>
<keyword evidence="2" id="KW-0677">Repeat</keyword>
<dbReference type="PANTHER" id="PTHR44145">
    <property type="entry name" value="DNAJ HOMOLOG SUBFAMILY A MEMBER 3, MITOCHONDRIAL"/>
    <property type="match status" value="1"/>
</dbReference>
<organism evidence="8">
    <name type="scientific">Chaetoceros debilis</name>
    <dbReference type="NCBI Taxonomy" id="122233"/>
    <lineage>
        <taxon>Eukaryota</taxon>
        <taxon>Sar</taxon>
        <taxon>Stramenopiles</taxon>
        <taxon>Ochrophyta</taxon>
        <taxon>Bacillariophyta</taxon>
        <taxon>Coscinodiscophyceae</taxon>
        <taxon>Chaetocerotophycidae</taxon>
        <taxon>Chaetocerotales</taxon>
        <taxon>Chaetocerotaceae</taxon>
        <taxon>Chaetoceros</taxon>
    </lineage>
</organism>
<dbReference type="SUPFAM" id="SSF46565">
    <property type="entry name" value="Chaperone J-domain"/>
    <property type="match status" value="1"/>
</dbReference>
<dbReference type="InterPro" id="IPR002939">
    <property type="entry name" value="DnaJ_C"/>
</dbReference>
<accession>A0A7S3VBQ1</accession>
<dbReference type="Pfam" id="PF00226">
    <property type="entry name" value="DnaJ"/>
    <property type="match status" value="1"/>
</dbReference>
<feature type="domain" description="J" evidence="7">
    <location>
        <begin position="94"/>
        <end position="159"/>
    </location>
</feature>
<protein>
    <recommendedName>
        <fullName evidence="7">J domain-containing protein</fullName>
    </recommendedName>
</protein>
<dbReference type="Pfam" id="PF01556">
    <property type="entry name" value="DnaJ_C"/>
    <property type="match status" value="1"/>
</dbReference>
<dbReference type="InterPro" id="IPR036869">
    <property type="entry name" value="J_dom_sf"/>
</dbReference>
<feature type="compositionally biased region" description="Basic and acidic residues" evidence="6">
    <location>
        <begin position="438"/>
        <end position="467"/>
    </location>
</feature>
<keyword evidence="3" id="KW-0863">Zinc-finger</keyword>
<dbReference type="PROSITE" id="PS00636">
    <property type="entry name" value="DNAJ_1"/>
    <property type="match status" value="1"/>
</dbReference>
<dbReference type="PROSITE" id="PS50076">
    <property type="entry name" value="DNAJ_2"/>
    <property type="match status" value="1"/>
</dbReference>
<feature type="compositionally biased region" description="Gly residues" evidence="6">
    <location>
        <begin position="175"/>
        <end position="191"/>
    </location>
</feature>
<evidence type="ECO:0000256" key="6">
    <source>
        <dbReference type="SAM" id="MobiDB-lite"/>
    </source>
</evidence>
<dbReference type="Gene3D" id="2.60.260.20">
    <property type="entry name" value="Urease metallochaperone UreE, N-terminal domain"/>
    <property type="match status" value="2"/>
</dbReference>
<proteinExistence type="predicted"/>
<dbReference type="InterPro" id="IPR001623">
    <property type="entry name" value="DnaJ_domain"/>
</dbReference>
<evidence type="ECO:0000256" key="1">
    <source>
        <dbReference type="ARBA" id="ARBA00022723"/>
    </source>
</evidence>
<evidence type="ECO:0000259" key="7">
    <source>
        <dbReference type="PROSITE" id="PS50076"/>
    </source>
</evidence>
<evidence type="ECO:0000256" key="5">
    <source>
        <dbReference type="ARBA" id="ARBA00023186"/>
    </source>
</evidence>
<dbReference type="CDD" id="cd06257">
    <property type="entry name" value="DnaJ"/>
    <property type="match status" value="1"/>
</dbReference>
<name>A0A7S3VBQ1_9STRA</name>
<keyword evidence="1" id="KW-0479">Metal-binding</keyword>
<keyword evidence="5" id="KW-0143">Chaperone</keyword>
<evidence type="ECO:0000313" key="8">
    <source>
        <dbReference type="EMBL" id="CAE0470516.1"/>
    </source>
</evidence>
<dbReference type="GO" id="GO:0008270">
    <property type="term" value="F:zinc ion binding"/>
    <property type="evidence" value="ECO:0007669"/>
    <property type="project" value="UniProtKB-KW"/>
</dbReference>
<dbReference type="SMART" id="SM00271">
    <property type="entry name" value="DnaJ"/>
    <property type="match status" value="1"/>
</dbReference>
<dbReference type="EMBL" id="HBIO01019963">
    <property type="protein sequence ID" value="CAE0470516.1"/>
    <property type="molecule type" value="Transcribed_RNA"/>
</dbReference>
<dbReference type="GO" id="GO:0006457">
    <property type="term" value="P:protein folding"/>
    <property type="evidence" value="ECO:0007669"/>
    <property type="project" value="InterPro"/>
</dbReference>
<dbReference type="SUPFAM" id="SSF49493">
    <property type="entry name" value="HSP40/DnaJ peptide-binding domain"/>
    <property type="match status" value="2"/>
</dbReference>
<evidence type="ECO:0000256" key="2">
    <source>
        <dbReference type="ARBA" id="ARBA00022737"/>
    </source>
</evidence>
<dbReference type="InterPro" id="IPR018253">
    <property type="entry name" value="DnaJ_domain_CS"/>
</dbReference>
<dbReference type="PANTHER" id="PTHR44145:SF3">
    <property type="entry name" value="DNAJ HOMOLOG SUBFAMILY A MEMBER 3, MITOCHONDRIAL"/>
    <property type="match status" value="1"/>
</dbReference>
<dbReference type="GO" id="GO:0051082">
    <property type="term" value="F:unfolded protein binding"/>
    <property type="evidence" value="ECO:0007669"/>
    <property type="project" value="InterPro"/>
</dbReference>